<dbReference type="PANTHER" id="PTHR35392">
    <property type="entry name" value="ZN(II)2CYS6 TRANSCRIPTION FACTOR (EUROFUNG)-RELATED-RELATED"/>
    <property type="match status" value="1"/>
</dbReference>
<feature type="region of interest" description="Disordered" evidence="2">
    <location>
        <begin position="1"/>
        <end position="63"/>
    </location>
</feature>
<comment type="caution">
    <text evidence="3">The sequence shown here is derived from an EMBL/GenBank/DDBJ whole genome shotgun (WGS) entry which is preliminary data.</text>
</comment>
<protein>
    <recommendedName>
        <fullName evidence="5">Zn(2)-C6 fungal-type domain-containing protein</fullName>
    </recommendedName>
</protein>
<name>A0AAE8MNM2_9PEZI</name>
<accession>A0AAE8MNM2</accession>
<evidence type="ECO:0008006" key="5">
    <source>
        <dbReference type="Google" id="ProtNLM"/>
    </source>
</evidence>
<dbReference type="InterPro" id="IPR052973">
    <property type="entry name" value="Fungal_sec-metab_reg_TF"/>
</dbReference>
<dbReference type="AlphaFoldDB" id="A0AAE8MNM2"/>
<evidence type="ECO:0000256" key="1">
    <source>
        <dbReference type="ARBA" id="ARBA00023242"/>
    </source>
</evidence>
<keyword evidence="1" id="KW-0539">Nucleus</keyword>
<organism evidence="3 4">
    <name type="scientific">Cephalotrichum gorgonifer</name>
    <dbReference type="NCBI Taxonomy" id="2041049"/>
    <lineage>
        <taxon>Eukaryota</taxon>
        <taxon>Fungi</taxon>
        <taxon>Dikarya</taxon>
        <taxon>Ascomycota</taxon>
        <taxon>Pezizomycotina</taxon>
        <taxon>Sordariomycetes</taxon>
        <taxon>Hypocreomycetidae</taxon>
        <taxon>Microascales</taxon>
        <taxon>Microascaceae</taxon>
        <taxon>Cephalotrichum</taxon>
    </lineage>
</organism>
<evidence type="ECO:0000313" key="4">
    <source>
        <dbReference type="Proteomes" id="UP001187682"/>
    </source>
</evidence>
<dbReference type="EMBL" id="ONZQ02000001">
    <property type="protein sequence ID" value="SPN96749.1"/>
    <property type="molecule type" value="Genomic_DNA"/>
</dbReference>
<dbReference type="Proteomes" id="UP001187682">
    <property type="component" value="Unassembled WGS sequence"/>
</dbReference>
<dbReference type="InterPro" id="IPR001138">
    <property type="entry name" value="Zn2Cys6_DnaBD"/>
</dbReference>
<gene>
    <name evidence="3" type="ORF">DNG_00269</name>
</gene>
<dbReference type="CDD" id="cd00067">
    <property type="entry name" value="GAL4"/>
    <property type="match status" value="1"/>
</dbReference>
<reference evidence="3" key="1">
    <citation type="submission" date="2018-03" db="EMBL/GenBank/DDBJ databases">
        <authorList>
            <person name="Guldener U."/>
        </authorList>
    </citation>
    <scope>NUCLEOTIDE SEQUENCE</scope>
</reference>
<evidence type="ECO:0000313" key="3">
    <source>
        <dbReference type="EMBL" id="SPN96749.1"/>
    </source>
</evidence>
<keyword evidence="4" id="KW-1185">Reference proteome</keyword>
<sequence>MEKPPTLGMAPSEEFPTPTKGPVAASFLDDDTQAGRYLPTYLPLQPDPQSTVTQPGSGEPLAYSNQPLPEYYNESHLARSMPMGSDAARPAPFMEEQMMGATVASSIPFGTTVPVHRPSNEPDIGAPQYGAVPAYDGRGEMIVGDGSDHAMMYPRYDVMLSNPMNRPAARRGPFKNNDDREKTAQTRKIGSCVRCRMQRIRCLTNPGEPGGPCLTCQKVAANTKIRRLPCLRYKITDVRLFKPGQVRGFEWTRRWRDSIVDNISSWASDEVKVIHVSEGYTGRSVELRVRQFVPQDGDKLERSWVVNGVKKSVAIPPYAIVDLEAARKSYAEHIDRGIVECLTAVVKPNDDLLWKTYRVAWKMSQDPAATNDERELLLVTLRLWVAIRLTTKSTTIVGPETLGMQRGIMDETSPNHGSIPLPPVMGAQLDLILIHQIQSGLRRDLLDKLQKMIQTNKQKTWLTSYLVTFILLHNIALITDHDASYARKHGMKARFAREDKVKEYHMGANILLAYFHYCNKGIYPFSNDCKEQDLRSLAELDDAMMAFVRETRAYVTEHKTQWQRLQQDDSFEDDYFFVSQLFVDNWEPRTTV</sequence>
<feature type="region of interest" description="Disordered" evidence="2">
    <location>
        <begin position="164"/>
        <end position="185"/>
    </location>
</feature>
<dbReference type="PANTHER" id="PTHR35392:SF3">
    <property type="entry name" value="ZN(2)-C6 FUNGAL-TYPE DOMAIN-CONTAINING PROTEIN"/>
    <property type="match status" value="1"/>
</dbReference>
<proteinExistence type="predicted"/>
<dbReference type="GO" id="GO:0008270">
    <property type="term" value="F:zinc ion binding"/>
    <property type="evidence" value="ECO:0007669"/>
    <property type="project" value="InterPro"/>
</dbReference>
<evidence type="ECO:0000256" key="2">
    <source>
        <dbReference type="SAM" id="MobiDB-lite"/>
    </source>
</evidence>
<feature type="compositionally biased region" description="Polar residues" evidence="2">
    <location>
        <begin position="47"/>
        <end position="56"/>
    </location>
</feature>
<dbReference type="GO" id="GO:0000981">
    <property type="term" value="F:DNA-binding transcription factor activity, RNA polymerase II-specific"/>
    <property type="evidence" value="ECO:0007669"/>
    <property type="project" value="InterPro"/>
</dbReference>